<evidence type="ECO:0000313" key="3">
    <source>
        <dbReference type="Proteomes" id="UP000250266"/>
    </source>
</evidence>
<keyword evidence="1" id="KW-0812">Transmembrane</keyword>
<gene>
    <name evidence="2" type="ORF">K432DRAFT_139920</name>
</gene>
<feature type="transmembrane region" description="Helical" evidence="1">
    <location>
        <begin position="18"/>
        <end position="40"/>
    </location>
</feature>
<evidence type="ECO:0000313" key="2">
    <source>
        <dbReference type="EMBL" id="OCK84177.1"/>
    </source>
</evidence>
<dbReference type="Proteomes" id="UP000250266">
    <property type="component" value="Unassembled WGS sequence"/>
</dbReference>
<accession>A0A8E2EHN3</accession>
<evidence type="ECO:0000256" key="1">
    <source>
        <dbReference type="SAM" id="Phobius"/>
    </source>
</evidence>
<keyword evidence="1" id="KW-0472">Membrane</keyword>
<dbReference type="AlphaFoldDB" id="A0A8E2EHN3"/>
<protein>
    <submittedName>
        <fullName evidence="2">Uncharacterized protein</fullName>
    </submittedName>
</protein>
<reference evidence="2 3" key="1">
    <citation type="journal article" date="2016" name="Nat. Commun.">
        <title>Ectomycorrhizal ecology is imprinted in the genome of the dominant symbiotic fungus Cenococcum geophilum.</title>
        <authorList>
            <consortium name="DOE Joint Genome Institute"/>
            <person name="Peter M."/>
            <person name="Kohler A."/>
            <person name="Ohm R.A."/>
            <person name="Kuo A."/>
            <person name="Krutzmann J."/>
            <person name="Morin E."/>
            <person name="Arend M."/>
            <person name="Barry K.W."/>
            <person name="Binder M."/>
            <person name="Choi C."/>
            <person name="Clum A."/>
            <person name="Copeland A."/>
            <person name="Grisel N."/>
            <person name="Haridas S."/>
            <person name="Kipfer T."/>
            <person name="LaButti K."/>
            <person name="Lindquist E."/>
            <person name="Lipzen A."/>
            <person name="Maire R."/>
            <person name="Meier B."/>
            <person name="Mihaltcheva S."/>
            <person name="Molinier V."/>
            <person name="Murat C."/>
            <person name="Poggeler S."/>
            <person name="Quandt C.A."/>
            <person name="Sperisen C."/>
            <person name="Tritt A."/>
            <person name="Tisserant E."/>
            <person name="Crous P.W."/>
            <person name="Henrissat B."/>
            <person name="Nehls U."/>
            <person name="Egli S."/>
            <person name="Spatafora J.W."/>
            <person name="Grigoriev I.V."/>
            <person name="Martin F.M."/>
        </authorList>
    </citation>
    <scope>NUCLEOTIDE SEQUENCE [LARGE SCALE GENOMIC DNA]</scope>
    <source>
        <strain evidence="2 3">CBS 459.81</strain>
    </source>
</reference>
<dbReference type="EMBL" id="KV744843">
    <property type="protein sequence ID" value="OCK84177.1"/>
    <property type="molecule type" value="Genomic_DNA"/>
</dbReference>
<proteinExistence type="predicted"/>
<keyword evidence="1" id="KW-1133">Transmembrane helix</keyword>
<name>A0A8E2EHN3_9PEZI</name>
<sequence length="74" mass="8722">MRENYSGRMLFAFFLPNLILQGGIVRYCLSFNSSFLFVLLREREAELRVVGSYAFSSNLQYHAVYFLISHHFSF</sequence>
<keyword evidence="3" id="KW-1185">Reference proteome</keyword>
<organism evidence="2 3">
    <name type="scientific">Lepidopterella palustris CBS 459.81</name>
    <dbReference type="NCBI Taxonomy" id="1314670"/>
    <lineage>
        <taxon>Eukaryota</taxon>
        <taxon>Fungi</taxon>
        <taxon>Dikarya</taxon>
        <taxon>Ascomycota</taxon>
        <taxon>Pezizomycotina</taxon>
        <taxon>Dothideomycetes</taxon>
        <taxon>Pleosporomycetidae</taxon>
        <taxon>Mytilinidiales</taxon>
        <taxon>Argynnaceae</taxon>
        <taxon>Lepidopterella</taxon>
    </lineage>
</organism>